<protein>
    <submittedName>
        <fullName evidence="2">Glycosyltransferase</fullName>
        <ecNumber evidence="2">2.4.-.-</ecNumber>
    </submittedName>
</protein>
<dbReference type="InterPro" id="IPR029044">
    <property type="entry name" value="Nucleotide-diphossugar_trans"/>
</dbReference>
<keyword evidence="3" id="KW-1185">Reference proteome</keyword>
<dbReference type="EC" id="2.4.-.-" evidence="2"/>
<dbReference type="AlphaFoldDB" id="A0A9X3TP13"/>
<dbReference type="InterPro" id="IPR019734">
    <property type="entry name" value="TPR_rpt"/>
</dbReference>
<evidence type="ECO:0000313" key="2">
    <source>
        <dbReference type="EMBL" id="MDA5108071.1"/>
    </source>
</evidence>
<dbReference type="Pfam" id="PF00535">
    <property type="entry name" value="Glycos_transf_2"/>
    <property type="match status" value="1"/>
</dbReference>
<comment type="caution">
    <text evidence="2">The sequence shown here is derived from an EMBL/GenBank/DDBJ whole genome shotgun (WGS) entry which is preliminary data.</text>
</comment>
<dbReference type="InterPro" id="IPR011990">
    <property type="entry name" value="TPR-like_helical_dom_sf"/>
</dbReference>
<keyword evidence="2" id="KW-0328">Glycosyltransferase</keyword>
<proteinExistence type="predicted"/>
<reference evidence="2" key="1">
    <citation type="submission" date="2022-12" db="EMBL/GenBank/DDBJ databases">
        <title>Draft genome sequence of the thermophilic strain Brevibacillus thermoruber HT42, isolated from Los Humeros, Puebla, Mexico, with biotechnological potential.</title>
        <authorList>
            <person name="Lara Sanchez J."/>
            <person name="Solis Palacios R."/>
            <person name="Bustos Baena A.S."/>
            <person name="Ruz Baez A.E."/>
            <person name="Espinosa Luna G."/>
            <person name="Oliart Ros R.M."/>
        </authorList>
    </citation>
    <scope>NUCLEOTIDE SEQUENCE</scope>
    <source>
        <strain evidence="2">HT42</strain>
    </source>
</reference>
<evidence type="ECO:0000313" key="3">
    <source>
        <dbReference type="Proteomes" id="UP001151071"/>
    </source>
</evidence>
<dbReference type="SUPFAM" id="SSF53448">
    <property type="entry name" value="Nucleotide-diphospho-sugar transferases"/>
    <property type="match status" value="1"/>
</dbReference>
<dbReference type="CDD" id="cd02511">
    <property type="entry name" value="Beta4Glucosyltransferase"/>
    <property type="match status" value="1"/>
</dbReference>
<keyword evidence="2" id="KW-0808">Transferase</keyword>
<accession>A0A9X3TP13</accession>
<dbReference type="InterPro" id="IPR001173">
    <property type="entry name" value="Glyco_trans_2-like"/>
</dbReference>
<dbReference type="GO" id="GO:0016757">
    <property type="term" value="F:glycosyltransferase activity"/>
    <property type="evidence" value="ECO:0007669"/>
    <property type="project" value="UniProtKB-KW"/>
</dbReference>
<dbReference type="PANTHER" id="PTHR43630:SF2">
    <property type="entry name" value="GLYCOSYLTRANSFERASE"/>
    <property type="match status" value="1"/>
</dbReference>
<dbReference type="EMBL" id="JAPYYP010000006">
    <property type="protein sequence ID" value="MDA5108071.1"/>
    <property type="molecule type" value="Genomic_DNA"/>
</dbReference>
<organism evidence="2 3">
    <name type="scientific">Brevibacillus thermoruber</name>
    <dbReference type="NCBI Taxonomy" id="33942"/>
    <lineage>
        <taxon>Bacteria</taxon>
        <taxon>Bacillati</taxon>
        <taxon>Bacillota</taxon>
        <taxon>Bacilli</taxon>
        <taxon>Bacillales</taxon>
        <taxon>Paenibacillaceae</taxon>
        <taxon>Brevibacillus</taxon>
    </lineage>
</organism>
<dbReference type="Gene3D" id="3.90.550.10">
    <property type="entry name" value="Spore Coat Polysaccharide Biosynthesis Protein SpsA, Chain A"/>
    <property type="match status" value="1"/>
</dbReference>
<feature type="domain" description="Glycosyltransferase 2-like" evidence="1">
    <location>
        <begin position="4"/>
        <end position="128"/>
    </location>
</feature>
<gene>
    <name evidence="2" type="ORF">O3V59_06850</name>
</gene>
<dbReference type="PANTHER" id="PTHR43630">
    <property type="entry name" value="POLY-BETA-1,6-N-ACETYL-D-GLUCOSAMINE SYNTHASE"/>
    <property type="match status" value="1"/>
</dbReference>
<sequence>MKISACVITKNEENNLPQCLNSVKSLVSEIVVVDTGSTDRTVEIAKEYGAKVFHFTWIDDFAAAKNYAISQATGDWIVFLDADEYFSEESITRFPHVIEKARKENADLIIGLISHYNKESKKMFLTSPQVRIFRNDPNIQYVGAIHERLVGKDKKVISYDASTEITIIHTGYSPDVLRDKKKSERNLELLFKEWEKSPNRSDLAFYISEAYLVGDRLEEGLTYAKKVLQFKNATLQGLYEKNYLNIIRCMMSLDYSPIDILKTIDEAILSCPTVPDYHFFQGEIFRQQRRIHDAIYAYQKGLGKVSQNLSSPTIAYFNIGTVYVLLGQLYYYLLEVPKSVECYVNALRINKYHYAALKNLIDVFTRYETTKNTIQFLTKIYDEENWKDVLMLASVSADARNAELMEYYMQMLPDSVDLQEKHAYLSYLKGDYQTASNSYLQLYKQTGADDCAIKALAAAQYSDSPELQERIYSHLPQTYRQMVYTAAEEETNSSVYLQLIYEHIKMKQWEKFLDCADVIEKNELLVEVAELLYQNEEYRFALDFYDIYLQNATELQNEQLAMILVKVAKCLYMNNEIKTALKVLEDAQELNPFEYAVYEHQLLIQKKLQDSIGVQQTARAALAIFPDSEFLKMSIGMVHH</sequence>
<name>A0A9X3TP13_9BACL</name>
<dbReference type="Proteomes" id="UP001151071">
    <property type="component" value="Unassembled WGS sequence"/>
</dbReference>
<dbReference type="RefSeq" id="WP_271139771.1">
    <property type="nucleotide sequence ID" value="NZ_JAPYYP010000006.1"/>
</dbReference>
<dbReference type="SUPFAM" id="SSF48452">
    <property type="entry name" value="TPR-like"/>
    <property type="match status" value="2"/>
</dbReference>
<dbReference type="Gene3D" id="1.25.40.10">
    <property type="entry name" value="Tetratricopeptide repeat domain"/>
    <property type="match status" value="2"/>
</dbReference>
<evidence type="ECO:0000259" key="1">
    <source>
        <dbReference type="Pfam" id="PF00535"/>
    </source>
</evidence>
<dbReference type="SMART" id="SM00028">
    <property type="entry name" value="TPR"/>
    <property type="match status" value="3"/>
</dbReference>